<proteinExistence type="predicted"/>
<dbReference type="EMBL" id="JAAXLA010000013">
    <property type="protein sequence ID" value="NMH97515.1"/>
    <property type="molecule type" value="Genomic_DNA"/>
</dbReference>
<evidence type="ECO:0000313" key="1">
    <source>
        <dbReference type="EMBL" id="NMH97515.1"/>
    </source>
</evidence>
<name>A0ABX1S8U5_9PSEU</name>
<comment type="caution">
    <text evidence="1">The sequence shown here is derived from an EMBL/GenBank/DDBJ whole genome shotgun (WGS) entry which is preliminary data.</text>
</comment>
<evidence type="ECO:0000313" key="2">
    <source>
        <dbReference type="Proteomes" id="UP000820669"/>
    </source>
</evidence>
<protein>
    <submittedName>
        <fullName evidence="1">Uncharacterized protein</fullName>
    </submittedName>
</protein>
<sequence length="126" mass="13055">MTDLTGEGVRVLLIGTGTHTGPTLSSVPAVAPTLEARRRSFTERCGVSSDKVHVLPDPSDARTMAAAISEEAVLARTTPMVYFEGHGLLGPGNELYPATSSPDKLTPGMAALQALASSAAADRMPH</sequence>
<dbReference type="Proteomes" id="UP000820669">
    <property type="component" value="Unassembled WGS sequence"/>
</dbReference>
<accession>A0ABX1S8U5</accession>
<dbReference type="RefSeq" id="WP_169380967.1">
    <property type="nucleotide sequence ID" value="NZ_JAAXLA010000013.1"/>
</dbReference>
<organism evidence="1 2">
    <name type="scientific">Pseudonocardia acidicola</name>
    <dbReference type="NCBI Taxonomy" id="2724939"/>
    <lineage>
        <taxon>Bacteria</taxon>
        <taxon>Bacillati</taxon>
        <taxon>Actinomycetota</taxon>
        <taxon>Actinomycetes</taxon>
        <taxon>Pseudonocardiales</taxon>
        <taxon>Pseudonocardiaceae</taxon>
        <taxon>Pseudonocardia</taxon>
    </lineage>
</organism>
<reference evidence="1 2" key="1">
    <citation type="submission" date="2020-04" db="EMBL/GenBank/DDBJ databases">
        <authorList>
            <person name="Klaysubun C."/>
            <person name="Duangmal K."/>
            <person name="Lipun K."/>
        </authorList>
    </citation>
    <scope>NUCLEOTIDE SEQUENCE [LARGE SCALE GENOMIC DNA]</scope>
    <source>
        <strain evidence="1 2">K10HN5</strain>
    </source>
</reference>
<keyword evidence="2" id="KW-1185">Reference proteome</keyword>
<gene>
    <name evidence="1" type="ORF">HF526_09350</name>
</gene>